<feature type="region of interest" description="Disordered" evidence="1">
    <location>
        <begin position="262"/>
        <end position="318"/>
    </location>
</feature>
<evidence type="ECO:0000313" key="4">
    <source>
        <dbReference type="EMBL" id="MDR7354808.1"/>
    </source>
</evidence>
<dbReference type="Proteomes" id="UP001183619">
    <property type="component" value="Unassembled WGS sequence"/>
</dbReference>
<feature type="compositionally biased region" description="Gly residues" evidence="1">
    <location>
        <begin position="190"/>
        <end position="208"/>
    </location>
</feature>
<evidence type="ECO:0000256" key="1">
    <source>
        <dbReference type="SAM" id="MobiDB-lite"/>
    </source>
</evidence>
<name>A0ABU2BAP0_9CORY</name>
<feature type="domain" description="Htaa" evidence="3">
    <location>
        <begin position="353"/>
        <end position="507"/>
    </location>
</feature>
<keyword evidence="5" id="KW-1185">Reference proteome</keyword>
<protein>
    <recommendedName>
        <fullName evidence="3">Htaa domain-containing protein</fullName>
    </recommendedName>
</protein>
<keyword evidence="2" id="KW-1133">Transmembrane helix</keyword>
<dbReference type="InterPro" id="IPR007331">
    <property type="entry name" value="Htaa"/>
</dbReference>
<feature type="compositionally biased region" description="Gly residues" evidence="1">
    <location>
        <begin position="288"/>
        <end position="314"/>
    </location>
</feature>
<feature type="domain" description="Htaa" evidence="3">
    <location>
        <begin position="13"/>
        <end position="184"/>
    </location>
</feature>
<gene>
    <name evidence="4" type="ORF">J2S37_001346</name>
</gene>
<feature type="transmembrane region" description="Helical" evidence="2">
    <location>
        <begin position="591"/>
        <end position="612"/>
    </location>
</feature>
<dbReference type="Pfam" id="PF04213">
    <property type="entry name" value="HtaA"/>
    <property type="match status" value="2"/>
</dbReference>
<feature type="region of interest" description="Disordered" evidence="1">
    <location>
        <begin position="188"/>
        <end position="208"/>
    </location>
</feature>
<keyword evidence="2" id="KW-0472">Membrane</keyword>
<reference evidence="4 5" key="1">
    <citation type="submission" date="2023-07" db="EMBL/GenBank/DDBJ databases">
        <title>Sequencing the genomes of 1000 actinobacteria strains.</title>
        <authorList>
            <person name="Klenk H.-P."/>
        </authorList>
    </citation>
    <scope>NUCLEOTIDE SEQUENCE [LARGE SCALE GENOMIC DNA]</scope>
    <source>
        <strain evidence="4 5">DSM 44508</strain>
    </source>
</reference>
<accession>A0ABU2BAP0</accession>
<evidence type="ECO:0000259" key="3">
    <source>
        <dbReference type="Pfam" id="PF04213"/>
    </source>
</evidence>
<keyword evidence="2" id="KW-0812">Transmembrane</keyword>
<dbReference type="EMBL" id="JAVDYF010000001">
    <property type="protein sequence ID" value="MDR7354808.1"/>
    <property type="molecule type" value="Genomic_DNA"/>
</dbReference>
<feature type="compositionally biased region" description="Low complexity" evidence="1">
    <location>
        <begin position="270"/>
        <end position="287"/>
    </location>
</feature>
<comment type="caution">
    <text evidence="4">The sequence shown here is derived from an EMBL/GenBank/DDBJ whole genome shotgun (WGS) entry which is preliminary data.</text>
</comment>
<evidence type="ECO:0000313" key="5">
    <source>
        <dbReference type="Proteomes" id="UP001183619"/>
    </source>
</evidence>
<sequence>MAFAPAAHAQSNCAFNWGVKQTYRNYIKGNVAKGNWDSSSGIGFTGSATGADGAFVFTPGKATITSATEATIPMQGTLHFKGHNYTGLDLLDMKISDIKVVVKGSSADIVVDYQSYESDMVDKTKRGNPINGDDVTIATIALNNAPNTDSGTVDLSGNTTLTQGGKQLFISYNVGEALDPTSGSVKLDGSCGGSGGSAGSGGSGTSGGSGDVCKNAFGKVSGEFSGANKEAMGTLAEINDTLGGINTLMCNALEFKKTVESFSGSKDKNTQSTGGAAGTSTQASASGTTGGTGGTGGTSGQTSGSGTGGSGATGGVSTTSGASGGLSAGSAQAASAASSDVCSAEGAKGVQQAKAAWGVKKSFQSYITGSIAKGKWTLSNVQHSNGEFHFTGNSGAVDTAKKSGTIAFGGGMKFTGHNGVLNLQITNMEIQFNGNSGALIAEVVSSDTSGKVTNFGRVALGNLQFSSLNISDNSASGTASVSLTDAGSKAFAEFYEPGTQLDPISFQAGLGASANCASGQGSAAATNAAGGSGAGAKAAELKNSGEAGGDVSFDEDSTSTEGYESGANKFKIKNASASANGVGGTELSPGMYVLLALAAFVVAGGSMGRLVVNNPA</sequence>
<evidence type="ECO:0000256" key="2">
    <source>
        <dbReference type="SAM" id="Phobius"/>
    </source>
</evidence>
<organism evidence="4 5">
    <name type="scientific">Corynebacterium felinum</name>
    <dbReference type="NCBI Taxonomy" id="131318"/>
    <lineage>
        <taxon>Bacteria</taxon>
        <taxon>Bacillati</taxon>
        <taxon>Actinomycetota</taxon>
        <taxon>Actinomycetes</taxon>
        <taxon>Mycobacteriales</taxon>
        <taxon>Corynebacteriaceae</taxon>
        <taxon>Corynebacterium</taxon>
    </lineage>
</organism>
<proteinExistence type="predicted"/>